<dbReference type="RefSeq" id="WP_013705223.1">
    <property type="nucleotide sequence ID" value="NC_015388.1"/>
</dbReference>
<evidence type="ECO:0000256" key="1">
    <source>
        <dbReference type="PROSITE-ProRule" id="PRU00339"/>
    </source>
</evidence>
<reference evidence="2 3" key="1">
    <citation type="journal article" date="2011" name="Stand. Genomic Sci.">
        <title>Complete genome sequence of the acetate-degrading sulfate reducer Desulfobacca acetoxidans type strain (ASRB2).</title>
        <authorList>
            <person name="Goker M."/>
            <person name="Teshima H."/>
            <person name="Lapidus A."/>
            <person name="Nolan M."/>
            <person name="Lucas S."/>
            <person name="Hammon N."/>
            <person name="Deshpande S."/>
            <person name="Cheng J.F."/>
            <person name="Tapia R."/>
            <person name="Han C."/>
            <person name="Goodwin L."/>
            <person name="Pitluck S."/>
            <person name="Huntemann M."/>
            <person name="Liolios K."/>
            <person name="Ivanova N."/>
            <person name="Pagani I."/>
            <person name="Mavromatis K."/>
            <person name="Ovchinikova G."/>
            <person name="Pati A."/>
            <person name="Chen A."/>
            <person name="Palaniappan K."/>
            <person name="Land M."/>
            <person name="Hauser L."/>
            <person name="Brambilla E.M."/>
            <person name="Rohde M."/>
            <person name="Spring S."/>
            <person name="Detter J.C."/>
            <person name="Woyke T."/>
            <person name="Bristow J."/>
            <person name="Eisen J.A."/>
            <person name="Markowitz V."/>
            <person name="Hugenholtz P."/>
            <person name="Kyrpides N.C."/>
            <person name="Klenk H.P."/>
        </authorList>
    </citation>
    <scope>NUCLEOTIDE SEQUENCE [LARGE SCALE GENOMIC DNA]</scope>
    <source>
        <strain evidence="3">ATCC 700848 / DSM 11109 / ASRB2</strain>
    </source>
</reference>
<name>F2NEC0_DESAR</name>
<keyword evidence="3" id="KW-1185">Reference proteome</keyword>
<gene>
    <name evidence="2" type="ordered locus">Desac_0217</name>
</gene>
<dbReference type="InterPro" id="IPR019734">
    <property type="entry name" value="TPR_rpt"/>
</dbReference>
<dbReference type="PROSITE" id="PS50005">
    <property type="entry name" value="TPR"/>
    <property type="match status" value="1"/>
</dbReference>
<evidence type="ECO:0000313" key="3">
    <source>
        <dbReference type="Proteomes" id="UP000000483"/>
    </source>
</evidence>
<dbReference type="Proteomes" id="UP000000483">
    <property type="component" value="Chromosome"/>
</dbReference>
<organism evidence="2 3">
    <name type="scientific">Desulfobacca acetoxidans (strain ATCC 700848 / DSM 11109 / ASRB2)</name>
    <dbReference type="NCBI Taxonomy" id="880072"/>
    <lineage>
        <taxon>Bacteria</taxon>
        <taxon>Pseudomonadati</taxon>
        <taxon>Thermodesulfobacteriota</taxon>
        <taxon>Desulfobaccia</taxon>
        <taxon>Desulfobaccales</taxon>
        <taxon>Desulfobaccaceae</taxon>
        <taxon>Desulfobacca</taxon>
    </lineage>
</organism>
<proteinExistence type="predicted"/>
<accession>F2NEC0</accession>
<feature type="repeat" description="TPR" evidence="1">
    <location>
        <begin position="107"/>
        <end position="140"/>
    </location>
</feature>
<dbReference type="KEGG" id="dao:Desac_0217"/>
<dbReference type="InterPro" id="IPR011990">
    <property type="entry name" value="TPR-like_helical_dom_sf"/>
</dbReference>
<dbReference type="HOGENOM" id="CLU_1364345_0_0_7"/>
<dbReference type="STRING" id="880072.Desac_0217"/>
<dbReference type="Gene3D" id="1.25.40.10">
    <property type="entry name" value="Tetratricopeptide repeat domain"/>
    <property type="match status" value="1"/>
</dbReference>
<keyword evidence="1" id="KW-0802">TPR repeat</keyword>
<reference evidence="3" key="2">
    <citation type="submission" date="2011-03" db="EMBL/GenBank/DDBJ databases">
        <title>The complete genome of Desulfobacca acetoxidans DSM 11109.</title>
        <authorList>
            <consortium name="US DOE Joint Genome Institute (JGI-PGF)"/>
            <person name="Lucas S."/>
            <person name="Copeland A."/>
            <person name="Lapidus A."/>
            <person name="Bruce D."/>
            <person name="Goodwin L."/>
            <person name="Pitluck S."/>
            <person name="Peters L."/>
            <person name="Kyrpides N."/>
            <person name="Mavromatis K."/>
            <person name="Ivanova N."/>
            <person name="Ovchinnikova G."/>
            <person name="Teshima H."/>
            <person name="Detter J.C."/>
            <person name="Han C."/>
            <person name="Land M."/>
            <person name="Hauser L."/>
            <person name="Markowitz V."/>
            <person name="Cheng J.-F."/>
            <person name="Hugenholtz P."/>
            <person name="Woyke T."/>
            <person name="Wu D."/>
            <person name="Spring S."/>
            <person name="Schueler E."/>
            <person name="Brambilla E."/>
            <person name="Klenk H.-P."/>
            <person name="Eisen J.A."/>
        </authorList>
    </citation>
    <scope>NUCLEOTIDE SEQUENCE [LARGE SCALE GENOMIC DNA]</scope>
    <source>
        <strain evidence="3">ATCC 700848 / DSM 11109 / ASRB2</strain>
    </source>
</reference>
<sequence length="200" mass="22473">MPKLVLLLIWSMIIIFGCGGTEVIEVEEPPSHKMEEPEPAPSPTLVGDKAKLRELADRNVVSADEVITLSNRMLQEDIAIGLDDQTLDTLEKVLLTSLPQCGKDSQAVMQRNLGITYYYNKQYRKAQQVLQCANETNPRDARTHYYLACLFNHQAKLSAAKGHQIKAKRQQKRAQIEIDAARKIDPGNPLYRKTLSLSGE</sequence>
<dbReference type="EMBL" id="CP002629">
    <property type="protein sequence ID" value="AEB08110.1"/>
    <property type="molecule type" value="Genomic_DNA"/>
</dbReference>
<dbReference type="AlphaFoldDB" id="F2NEC0"/>
<protein>
    <submittedName>
        <fullName evidence="2">Uncharacterized protein</fullName>
    </submittedName>
</protein>
<dbReference type="SUPFAM" id="SSF48452">
    <property type="entry name" value="TPR-like"/>
    <property type="match status" value="1"/>
</dbReference>
<dbReference type="PROSITE" id="PS51257">
    <property type="entry name" value="PROKAR_LIPOPROTEIN"/>
    <property type="match status" value="1"/>
</dbReference>
<evidence type="ECO:0000313" key="2">
    <source>
        <dbReference type="EMBL" id="AEB08110.1"/>
    </source>
</evidence>